<accession>A0ABW5RNU1</accession>
<dbReference type="RefSeq" id="WP_377933208.1">
    <property type="nucleotide sequence ID" value="NZ_JBHUMF010000012.1"/>
</dbReference>
<evidence type="ECO:0000313" key="4">
    <source>
        <dbReference type="EMBL" id="MFD2680070.1"/>
    </source>
</evidence>
<keyword evidence="5" id="KW-1185">Reference proteome</keyword>
<evidence type="ECO:0000256" key="2">
    <source>
        <dbReference type="ARBA" id="ARBA00023002"/>
    </source>
</evidence>
<comment type="caution">
    <text evidence="4">The sequence shown here is derived from an EMBL/GenBank/DDBJ whole genome shotgun (WGS) entry which is preliminary data.</text>
</comment>
<dbReference type="InterPro" id="IPR016205">
    <property type="entry name" value="Glycerol_DH"/>
</dbReference>
<dbReference type="Proteomes" id="UP001597506">
    <property type="component" value="Unassembled WGS sequence"/>
</dbReference>
<name>A0ABW5RNU1_9BACI</name>
<dbReference type="InterPro" id="IPR001670">
    <property type="entry name" value="ADH_Fe/GldA"/>
</dbReference>
<feature type="domain" description="Alcohol dehydrogenase iron-type/glycerol dehydrogenase GldA" evidence="3">
    <location>
        <begin position="14"/>
        <end position="155"/>
    </location>
</feature>
<gene>
    <name evidence="4" type="ORF">ACFSUL_04825</name>
</gene>
<evidence type="ECO:0000256" key="1">
    <source>
        <dbReference type="ARBA" id="ARBA00022723"/>
    </source>
</evidence>
<dbReference type="EMBL" id="JBHUMF010000012">
    <property type="protein sequence ID" value="MFD2680070.1"/>
    <property type="molecule type" value="Genomic_DNA"/>
</dbReference>
<dbReference type="SUPFAM" id="SSF56796">
    <property type="entry name" value="Dehydroquinate synthase-like"/>
    <property type="match status" value="1"/>
</dbReference>
<dbReference type="Gene3D" id="3.40.50.1970">
    <property type="match status" value="1"/>
</dbReference>
<sequence length="361" mass="39859">MNASLIVRGAPQYYECRVNILKELESLLLQRKKSRVLIIHGQKSLHAVQSFLPSFQQVEYKYMEYRGECSLKEIERISKFYIQGDFDSVIGIGGGKVLDLAKAVSNEVRGSSILIPTLASTCSAWTPLSVIYDDAGKFLYYEIFPQSADVVVVEPEVILSSPSRYLRAGIADTIAKWYEADVVIRNVAEPPVPVMVAHHSARLCKDILLAKSVGCLEDMEKQRLSKDFVKVVETNIMLGGMVGGYGDDYGRIAGAHAIHNALTEFPSTHHLLHGEKVAYGILVQLAIEGQWEEIEELVPFYKKLDLPITLGDVGVSGQKAINDLAKYAMENASLQLVDSAISEDGVRSAIEELEVKVSVLV</sequence>
<dbReference type="CDD" id="cd08172">
    <property type="entry name" value="GlyDH-like"/>
    <property type="match status" value="1"/>
</dbReference>
<evidence type="ECO:0000313" key="5">
    <source>
        <dbReference type="Proteomes" id="UP001597506"/>
    </source>
</evidence>
<dbReference type="Gene3D" id="1.20.1090.10">
    <property type="entry name" value="Dehydroquinate synthase-like - alpha domain"/>
    <property type="match status" value="1"/>
</dbReference>
<dbReference type="PIRSF" id="PIRSF000112">
    <property type="entry name" value="Glycerol_dehydrogenase"/>
    <property type="match status" value="1"/>
</dbReference>
<reference evidence="5" key="1">
    <citation type="journal article" date="2019" name="Int. J. Syst. Evol. Microbiol.">
        <title>The Global Catalogue of Microorganisms (GCM) 10K type strain sequencing project: providing services to taxonomists for standard genome sequencing and annotation.</title>
        <authorList>
            <consortium name="The Broad Institute Genomics Platform"/>
            <consortium name="The Broad Institute Genome Sequencing Center for Infectious Disease"/>
            <person name="Wu L."/>
            <person name="Ma J."/>
        </authorList>
    </citation>
    <scope>NUCLEOTIDE SEQUENCE [LARGE SCALE GENOMIC DNA]</scope>
    <source>
        <strain evidence="5">KCTC 3913</strain>
    </source>
</reference>
<dbReference type="Pfam" id="PF00465">
    <property type="entry name" value="Fe-ADH"/>
    <property type="match status" value="1"/>
</dbReference>
<evidence type="ECO:0000259" key="3">
    <source>
        <dbReference type="Pfam" id="PF00465"/>
    </source>
</evidence>
<organism evidence="4 5">
    <name type="scientific">Bacillus seohaeanensis</name>
    <dbReference type="NCBI Taxonomy" id="284580"/>
    <lineage>
        <taxon>Bacteria</taxon>
        <taxon>Bacillati</taxon>
        <taxon>Bacillota</taxon>
        <taxon>Bacilli</taxon>
        <taxon>Bacillales</taxon>
        <taxon>Bacillaceae</taxon>
        <taxon>Bacillus</taxon>
    </lineage>
</organism>
<protein>
    <submittedName>
        <fullName evidence="4">Iron-containing alcohol dehydrogenase family protein</fullName>
    </submittedName>
</protein>
<proteinExistence type="predicted"/>
<keyword evidence="2" id="KW-0560">Oxidoreductase</keyword>
<dbReference type="PANTHER" id="PTHR43616:SF3">
    <property type="entry name" value="HYDROXYCARBOXYLATE DEHYDROGENASE A"/>
    <property type="match status" value="1"/>
</dbReference>
<keyword evidence="1" id="KW-0479">Metal-binding</keyword>
<dbReference type="PANTHER" id="PTHR43616">
    <property type="entry name" value="GLYCEROL DEHYDROGENASE"/>
    <property type="match status" value="1"/>
</dbReference>